<dbReference type="CDD" id="cd00082">
    <property type="entry name" value="HisKA"/>
    <property type="match status" value="1"/>
</dbReference>
<dbReference type="PROSITE" id="PS50109">
    <property type="entry name" value="HIS_KIN"/>
    <property type="match status" value="1"/>
</dbReference>
<evidence type="ECO:0000259" key="10">
    <source>
        <dbReference type="PROSITE" id="PS50112"/>
    </source>
</evidence>
<keyword evidence="4" id="KW-0808">Transferase</keyword>
<evidence type="ECO:0000313" key="12">
    <source>
        <dbReference type="Proteomes" id="UP001597295"/>
    </source>
</evidence>
<dbReference type="Pfam" id="PF00512">
    <property type="entry name" value="HisKA"/>
    <property type="match status" value="1"/>
</dbReference>
<name>A0ABW5DRG2_9PROT</name>
<dbReference type="EC" id="2.7.13.3" evidence="2"/>
<dbReference type="SMART" id="SM00388">
    <property type="entry name" value="HisKA"/>
    <property type="match status" value="1"/>
</dbReference>
<comment type="catalytic activity">
    <reaction evidence="1">
        <text>ATP + protein L-histidine = ADP + protein N-phospho-L-histidine.</text>
        <dbReference type="EC" id="2.7.13.3"/>
    </reaction>
</comment>
<accession>A0ABW5DRG2</accession>
<dbReference type="Gene3D" id="3.30.565.10">
    <property type="entry name" value="Histidine kinase-like ATPase, C-terminal domain"/>
    <property type="match status" value="1"/>
</dbReference>
<evidence type="ECO:0000256" key="7">
    <source>
        <dbReference type="ARBA" id="ARBA00022840"/>
    </source>
</evidence>
<dbReference type="PANTHER" id="PTHR43065:SF10">
    <property type="entry name" value="PEROXIDE STRESS-ACTIVATED HISTIDINE KINASE MAK3"/>
    <property type="match status" value="1"/>
</dbReference>
<dbReference type="Gene3D" id="1.10.287.130">
    <property type="match status" value="1"/>
</dbReference>
<dbReference type="InterPro" id="IPR036097">
    <property type="entry name" value="HisK_dim/P_sf"/>
</dbReference>
<feature type="domain" description="PAS" evidence="10">
    <location>
        <begin position="22"/>
        <end position="70"/>
    </location>
</feature>
<evidence type="ECO:0000256" key="8">
    <source>
        <dbReference type="ARBA" id="ARBA00023012"/>
    </source>
</evidence>
<feature type="domain" description="Histidine kinase" evidence="9">
    <location>
        <begin position="149"/>
        <end position="368"/>
    </location>
</feature>
<dbReference type="SMART" id="SM00387">
    <property type="entry name" value="HATPase_c"/>
    <property type="match status" value="1"/>
</dbReference>
<dbReference type="InterPro" id="IPR013767">
    <property type="entry name" value="PAS_fold"/>
</dbReference>
<keyword evidence="6" id="KW-0418">Kinase</keyword>
<evidence type="ECO:0000256" key="5">
    <source>
        <dbReference type="ARBA" id="ARBA00022741"/>
    </source>
</evidence>
<dbReference type="InterPro" id="IPR004358">
    <property type="entry name" value="Sig_transdc_His_kin-like_C"/>
</dbReference>
<dbReference type="SUPFAM" id="SSF55785">
    <property type="entry name" value="PYP-like sensor domain (PAS domain)"/>
    <property type="match status" value="1"/>
</dbReference>
<evidence type="ECO:0000256" key="2">
    <source>
        <dbReference type="ARBA" id="ARBA00012438"/>
    </source>
</evidence>
<dbReference type="PROSITE" id="PS50112">
    <property type="entry name" value="PAS"/>
    <property type="match status" value="1"/>
</dbReference>
<evidence type="ECO:0000256" key="6">
    <source>
        <dbReference type="ARBA" id="ARBA00022777"/>
    </source>
</evidence>
<dbReference type="RefSeq" id="WP_379876006.1">
    <property type="nucleotide sequence ID" value="NZ_JBHUIP010000009.1"/>
</dbReference>
<dbReference type="CDD" id="cd00130">
    <property type="entry name" value="PAS"/>
    <property type="match status" value="1"/>
</dbReference>
<gene>
    <name evidence="11" type="ORF">ACFSM5_09060</name>
</gene>
<comment type="caution">
    <text evidence="11">The sequence shown here is derived from an EMBL/GenBank/DDBJ whole genome shotgun (WGS) entry which is preliminary data.</text>
</comment>
<dbReference type="Gene3D" id="3.30.450.20">
    <property type="entry name" value="PAS domain"/>
    <property type="match status" value="1"/>
</dbReference>
<dbReference type="SUPFAM" id="SSF47384">
    <property type="entry name" value="Homodimeric domain of signal transducing histidine kinase"/>
    <property type="match status" value="1"/>
</dbReference>
<evidence type="ECO:0000256" key="4">
    <source>
        <dbReference type="ARBA" id="ARBA00022679"/>
    </source>
</evidence>
<dbReference type="Pfam" id="PF02518">
    <property type="entry name" value="HATPase_c"/>
    <property type="match status" value="1"/>
</dbReference>
<dbReference type="PANTHER" id="PTHR43065">
    <property type="entry name" value="SENSOR HISTIDINE KINASE"/>
    <property type="match status" value="1"/>
</dbReference>
<dbReference type="InterPro" id="IPR036890">
    <property type="entry name" value="HATPase_C_sf"/>
</dbReference>
<dbReference type="SUPFAM" id="SSF55874">
    <property type="entry name" value="ATPase domain of HSP90 chaperone/DNA topoisomerase II/histidine kinase"/>
    <property type="match status" value="1"/>
</dbReference>
<dbReference type="Proteomes" id="UP001597295">
    <property type="component" value="Unassembled WGS sequence"/>
</dbReference>
<organism evidence="11 12">
    <name type="scientific">Lacibacterium aquatile</name>
    <dbReference type="NCBI Taxonomy" id="1168082"/>
    <lineage>
        <taxon>Bacteria</taxon>
        <taxon>Pseudomonadati</taxon>
        <taxon>Pseudomonadota</taxon>
        <taxon>Alphaproteobacteria</taxon>
        <taxon>Rhodospirillales</taxon>
        <taxon>Rhodospirillaceae</taxon>
    </lineage>
</organism>
<keyword evidence="8" id="KW-0902">Two-component regulatory system</keyword>
<keyword evidence="7" id="KW-0067">ATP-binding</keyword>
<evidence type="ECO:0000259" key="9">
    <source>
        <dbReference type="PROSITE" id="PS50109"/>
    </source>
</evidence>
<dbReference type="InterPro" id="IPR003594">
    <property type="entry name" value="HATPase_dom"/>
</dbReference>
<dbReference type="PRINTS" id="PR00344">
    <property type="entry name" value="BCTRLSENSOR"/>
</dbReference>
<dbReference type="InterPro" id="IPR003661">
    <property type="entry name" value="HisK_dim/P_dom"/>
</dbReference>
<evidence type="ECO:0000313" key="11">
    <source>
        <dbReference type="EMBL" id="MFD2263034.1"/>
    </source>
</evidence>
<dbReference type="EMBL" id="JBHUIP010000009">
    <property type="protein sequence ID" value="MFD2263034.1"/>
    <property type="molecule type" value="Genomic_DNA"/>
</dbReference>
<keyword evidence="5" id="KW-0547">Nucleotide-binding</keyword>
<dbReference type="InterPro" id="IPR005467">
    <property type="entry name" value="His_kinase_dom"/>
</dbReference>
<dbReference type="InterPro" id="IPR000014">
    <property type="entry name" value="PAS"/>
</dbReference>
<proteinExistence type="predicted"/>
<reference evidence="12" key="1">
    <citation type="journal article" date="2019" name="Int. J. Syst. Evol. Microbiol.">
        <title>The Global Catalogue of Microorganisms (GCM) 10K type strain sequencing project: providing services to taxonomists for standard genome sequencing and annotation.</title>
        <authorList>
            <consortium name="The Broad Institute Genomics Platform"/>
            <consortium name="The Broad Institute Genome Sequencing Center for Infectious Disease"/>
            <person name="Wu L."/>
            <person name="Ma J."/>
        </authorList>
    </citation>
    <scope>NUCLEOTIDE SEQUENCE [LARGE SCALE GENOMIC DNA]</scope>
    <source>
        <strain evidence="12">CGMCC 1.19062</strain>
    </source>
</reference>
<keyword evidence="3" id="KW-0597">Phosphoprotein</keyword>
<keyword evidence="12" id="KW-1185">Reference proteome</keyword>
<dbReference type="InterPro" id="IPR035965">
    <property type="entry name" value="PAS-like_dom_sf"/>
</dbReference>
<evidence type="ECO:0000256" key="3">
    <source>
        <dbReference type="ARBA" id="ARBA00022553"/>
    </source>
</evidence>
<evidence type="ECO:0000256" key="1">
    <source>
        <dbReference type="ARBA" id="ARBA00000085"/>
    </source>
</evidence>
<dbReference type="Pfam" id="PF00989">
    <property type="entry name" value="PAS"/>
    <property type="match status" value="1"/>
</dbReference>
<dbReference type="SMART" id="SM00091">
    <property type="entry name" value="PAS"/>
    <property type="match status" value="1"/>
</dbReference>
<protein>
    <recommendedName>
        <fullName evidence="2">histidine kinase</fullName>
        <ecNumber evidence="2">2.7.13.3</ecNumber>
    </recommendedName>
</protein>
<sequence>MSQLLQRMERRRAPVTVEALGIVNALPHAVFVVDGDNTVTHLNLAGENLFKISAQQLLGQALEEHVPPDSPLFDLIDKCRRNGASLAQYGVRIDGPRIQPRNATVEVAPIAERPEHIVVAVREGSIASKIDQQLTSRGAARSVSAMAEMLAHEVKNPLSGIRGAAQLLEQSAASDGDRILTRLIVDEVDRIKALIDRMEVFSDSRPPRRDEVNIHQVLEHVRTLAQSGFANRVRFIERYDPSLPPVWGNRDQLVQIFLNLVKNAAEAVPANGGEIAIETSYHHGVRLAVPGSDKAMHLPLLVSIIDNGDGIPEDLRPHLFDPFVTSKTNGTGLGLALVAKIVGDHGGVIEFDSQPRRTVFKVHLPIAGTSK</sequence>